<dbReference type="EC" id="4.2.1.9" evidence="14 15"/>
<keyword evidence="3 15" id="KW-0028">Amino-acid biosynthesis</keyword>
<comment type="cofactor">
    <cofactor evidence="1 15">
        <name>Mg(2+)</name>
        <dbReference type="ChEBI" id="CHEBI:18420"/>
    </cofactor>
</comment>
<organism evidence="18 19">
    <name type="scientific">Parabacteroides absconsus</name>
    <dbReference type="NCBI Taxonomy" id="2951805"/>
    <lineage>
        <taxon>Bacteria</taxon>
        <taxon>Pseudomonadati</taxon>
        <taxon>Bacteroidota</taxon>
        <taxon>Bacteroidia</taxon>
        <taxon>Bacteroidales</taxon>
        <taxon>Tannerellaceae</taxon>
        <taxon>Parabacteroides</taxon>
    </lineage>
</organism>
<keyword evidence="7 15" id="KW-0408">Iron</keyword>
<evidence type="ECO:0000256" key="8">
    <source>
        <dbReference type="ARBA" id="ARBA00023014"/>
    </source>
</evidence>
<evidence type="ECO:0000256" key="15">
    <source>
        <dbReference type="HAMAP-Rule" id="MF_00012"/>
    </source>
</evidence>
<evidence type="ECO:0000256" key="6">
    <source>
        <dbReference type="ARBA" id="ARBA00022842"/>
    </source>
</evidence>
<feature type="domain" description="Dihydroxy-acid/6-phosphogluconate dehydratase C-terminal" evidence="17">
    <location>
        <begin position="406"/>
        <end position="604"/>
    </location>
</feature>
<proteinExistence type="inferred from homology"/>
<dbReference type="Gene3D" id="3.50.30.80">
    <property type="entry name" value="IlvD/EDD C-terminal domain-like"/>
    <property type="match status" value="1"/>
</dbReference>
<comment type="subunit">
    <text evidence="15">Homodimer.</text>
</comment>
<evidence type="ECO:0000256" key="11">
    <source>
        <dbReference type="ARBA" id="ARBA00029304"/>
    </source>
</evidence>
<evidence type="ECO:0000256" key="2">
    <source>
        <dbReference type="ARBA" id="ARBA00006486"/>
    </source>
</evidence>
<evidence type="ECO:0000256" key="4">
    <source>
        <dbReference type="ARBA" id="ARBA00022714"/>
    </source>
</evidence>
<dbReference type="PROSITE" id="PS00887">
    <property type="entry name" value="ILVD_EDD_2"/>
    <property type="match status" value="1"/>
</dbReference>
<comment type="similarity">
    <text evidence="2 15">Belongs to the IlvD/Edd family.</text>
</comment>
<protein>
    <recommendedName>
        <fullName evidence="14 15">Dihydroxy-acid dehydratase</fullName>
        <shortName evidence="15">DAD</shortName>
        <ecNumber evidence="14 15">4.2.1.9</ecNumber>
    </recommendedName>
</protein>
<dbReference type="EMBL" id="CP146284">
    <property type="protein sequence ID" value="WWV66393.1"/>
    <property type="molecule type" value="Genomic_DNA"/>
</dbReference>
<dbReference type="SUPFAM" id="SSF143975">
    <property type="entry name" value="IlvD/EDD N-terminal domain-like"/>
    <property type="match status" value="1"/>
</dbReference>
<dbReference type="GO" id="GO:0004160">
    <property type="term" value="F:dihydroxy-acid dehydratase activity"/>
    <property type="evidence" value="ECO:0007669"/>
    <property type="project" value="UniProtKB-EC"/>
</dbReference>
<dbReference type="Proteomes" id="UP001320603">
    <property type="component" value="Chromosome"/>
</dbReference>
<evidence type="ECO:0000256" key="9">
    <source>
        <dbReference type="ARBA" id="ARBA00023239"/>
    </source>
</evidence>
<dbReference type="HAMAP" id="MF_00012">
    <property type="entry name" value="IlvD"/>
    <property type="match status" value="1"/>
</dbReference>
<keyword evidence="4 15" id="KW-0001">2Fe-2S</keyword>
<feature type="active site" description="Proton acceptor" evidence="15">
    <location>
        <position position="515"/>
    </location>
</feature>
<evidence type="ECO:0000256" key="3">
    <source>
        <dbReference type="ARBA" id="ARBA00022605"/>
    </source>
</evidence>
<dbReference type="Pfam" id="PF24877">
    <property type="entry name" value="ILV_EDD_C"/>
    <property type="match status" value="1"/>
</dbReference>
<dbReference type="Pfam" id="PF00920">
    <property type="entry name" value="ILVD_EDD_N"/>
    <property type="match status" value="1"/>
</dbReference>
<feature type="binding site" evidence="15">
    <location>
        <position position="489"/>
    </location>
    <ligand>
        <name>Mg(2+)</name>
        <dbReference type="ChEBI" id="CHEBI:18420"/>
    </ligand>
</feature>
<dbReference type="NCBIfam" id="NF009103">
    <property type="entry name" value="PRK12448.1"/>
    <property type="match status" value="1"/>
</dbReference>
<name>A0ABZ2IKF6_9BACT</name>
<comment type="catalytic activity">
    <reaction evidence="15">
        <text>(2R,3R)-2,3-dihydroxy-3-methylpentanoate = (S)-3-methyl-2-oxopentanoate + H2O</text>
        <dbReference type="Rhea" id="RHEA:27694"/>
        <dbReference type="ChEBI" id="CHEBI:15377"/>
        <dbReference type="ChEBI" id="CHEBI:35146"/>
        <dbReference type="ChEBI" id="CHEBI:49258"/>
        <dbReference type="EC" id="4.2.1.9"/>
    </reaction>
</comment>
<dbReference type="SUPFAM" id="SSF52016">
    <property type="entry name" value="LeuD/IlvD-like"/>
    <property type="match status" value="1"/>
</dbReference>
<gene>
    <name evidence="15 18" type="primary">ilvD</name>
    <name evidence="18" type="ORF">NEE14_015730</name>
</gene>
<keyword evidence="5 15" id="KW-0479">Metal-binding</keyword>
<sequence>MKNPLRSSFSTEGRRMAGARALWCANGMKKEQFGKPIIAIVNSFTQFVPGHVHLHEAGQIVKEEIEKLGCFAAEFNTIAIDDGIAMGHDGMLYSLPSRDIIADSVEYMVNAHKADAMVCISNCDKITPGMLMAAMRLNIPTVFVSGGPMEAGEWNGRHLDLIDAMIEAADTSVSDEQIGEVERHACPGCGCCSGMFTANSMNCLNEAIGLALPGNGSIVATHANRVQLFRDAAKLIVKNAYKYYEEGDESVLPRQIATRQAFLNAMSLDIAMGGSTNTVLHLLAIAQEANADFTMDDIDMLSRKIPCLCKVAPNTLVYHVQDVNRAGGVLSIMHELLKAGLIDGSVKRADGLTLAEAIDQFGITSLHVTEEALKKYKSAPGNRFCITMGAQENYYQELDTDRSAGCIRDVEHAYSKDGGLAVLKGNIAVDGCVVKTAGVDESIWKFAGPAKVFDSQDAACEGILGGKVVSGDVVVITYEGPKGGPGMQEMLYPTSYIKSRHLGKECALITDGRFSGGTSGLSIGHISPEAAAGGNIGLVKDGDIIEIDIPNRSIRVRLTDEELAERRKAEEARGKKAFTPPFRQREVSKALKAYGKMVSSADKGGVRIIED</sequence>
<dbReference type="InterPro" id="IPR004404">
    <property type="entry name" value="DihydroxyA_deHydtase"/>
</dbReference>
<dbReference type="InterPro" id="IPR042096">
    <property type="entry name" value="Dihydro-acid_dehy_C"/>
</dbReference>
<dbReference type="NCBIfam" id="TIGR00110">
    <property type="entry name" value="ilvD"/>
    <property type="match status" value="1"/>
</dbReference>
<dbReference type="InterPro" id="IPR056740">
    <property type="entry name" value="ILV_EDD_C"/>
</dbReference>
<keyword evidence="10 15" id="KW-0100">Branched-chain amino acid biosynthesis</keyword>
<dbReference type="RefSeq" id="WP_251966206.1">
    <property type="nucleotide sequence ID" value="NZ_CP146284.1"/>
</dbReference>
<evidence type="ECO:0000313" key="18">
    <source>
        <dbReference type="EMBL" id="WWV66393.1"/>
    </source>
</evidence>
<evidence type="ECO:0000259" key="17">
    <source>
        <dbReference type="Pfam" id="PF24877"/>
    </source>
</evidence>
<feature type="domain" description="Dihydroxy-acid/6-phosphogluconate dehydratase N-terminal" evidence="16">
    <location>
        <begin position="35"/>
        <end position="356"/>
    </location>
</feature>
<dbReference type="InterPro" id="IPR000581">
    <property type="entry name" value="ILV_EDD_N"/>
</dbReference>
<reference evidence="18 19" key="1">
    <citation type="submission" date="2024-02" db="EMBL/GenBank/DDBJ databases">
        <title>Whole genome sequencing of Parabacteroides sp. AD58.</title>
        <authorList>
            <person name="Chaplin A.V."/>
            <person name="Pikina A.P."/>
            <person name="Sokolova S.R."/>
            <person name="Korostin D.O."/>
            <person name="Efimov B.A."/>
        </authorList>
    </citation>
    <scope>NUCLEOTIDE SEQUENCE [LARGE SCALE GENOMIC DNA]</scope>
    <source>
        <strain evidence="18 19">AD58</strain>
    </source>
</reference>
<keyword evidence="19" id="KW-1185">Reference proteome</keyword>
<feature type="binding site" description="via carbamate group" evidence="15">
    <location>
        <position position="125"/>
    </location>
    <ligand>
        <name>Mg(2+)</name>
        <dbReference type="ChEBI" id="CHEBI:18420"/>
    </ligand>
</feature>
<dbReference type="InterPro" id="IPR037237">
    <property type="entry name" value="IlvD/EDD_N"/>
</dbReference>
<feature type="modified residue" description="N6-carboxylysine" evidence="15">
    <location>
        <position position="125"/>
    </location>
</feature>
<evidence type="ECO:0000256" key="10">
    <source>
        <dbReference type="ARBA" id="ARBA00023304"/>
    </source>
</evidence>
<feature type="binding site" evidence="15">
    <location>
        <position position="124"/>
    </location>
    <ligand>
        <name>Mg(2+)</name>
        <dbReference type="ChEBI" id="CHEBI:18420"/>
    </ligand>
</feature>
<feature type="binding site" evidence="15">
    <location>
        <position position="82"/>
    </location>
    <ligand>
        <name>Mg(2+)</name>
        <dbReference type="ChEBI" id="CHEBI:18420"/>
    </ligand>
</feature>
<comment type="function">
    <text evidence="15">Functions in the biosynthesis of branched-chain amino acids. Catalyzes the dehydration of (2R,3R)-2,3-dihydroxy-3-methylpentanoate (2,3-dihydroxy-3-methylvalerate) into 2-oxo-3-methylpentanoate (2-oxo-3-methylvalerate) and of (2R)-2,3-dihydroxy-3-methylbutanoate (2,3-dihydroxyisovalerate) into 2-oxo-3-methylbutanoate (2-oxoisovalerate), the penultimate precursor to L-isoleucine and L-valine, respectively.</text>
</comment>
<evidence type="ECO:0000259" key="16">
    <source>
        <dbReference type="Pfam" id="PF00920"/>
    </source>
</evidence>
<comment type="pathway">
    <text evidence="12 15">Amino-acid biosynthesis; L-valine biosynthesis; L-valine from pyruvate: step 3/4.</text>
</comment>
<comment type="cofactor">
    <cofactor evidence="15">
        <name>[2Fe-2S] cluster</name>
        <dbReference type="ChEBI" id="CHEBI:190135"/>
    </cofactor>
    <text evidence="15">Binds 1 [2Fe-2S] cluster per subunit. This cluster acts as a Lewis acid cofactor.</text>
</comment>
<comment type="pathway">
    <text evidence="13 15">Amino-acid biosynthesis; L-isoleucine biosynthesis; L-isoleucine from 2-oxobutanoate: step 3/4.</text>
</comment>
<dbReference type="PROSITE" id="PS00886">
    <property type="entry name" value="ILVD_EDD_1"/>
    <property type="match status" value="1"/>
</dbReference>
<evidence type="ECO:0000256" key="7">
    <source>
        <dbReference type="ARBA" id="ARBA00023004"/>
    </source>
</evidence>
<evidence type="ECO:0000256" key="12">
    <source>
        <dbReference type="ARBA" id="ARBA00029436"/>
    </source>
</evidence>
<evidence type="ECO:0000256" key="1">
    <source>
        <dbReference type="ARBA" id="ARBA00001946"/>
    </source>
</evidence>
<accession>A0ABZ2IKF6</accession>
<dbReference type="PANTHER" id="PTHR43661:SF3">
    <property type="entry name" value="D-XYLONATE DEHYDRATASE YAGF-RELATED"/>
    <property type="match status" value="1"/>
</dbReference>
<comment type="catalytic activity">
    <reaction evidence="11">
        <text>(2R)-2,3-dihydroxy-3-methylbutanoate = 3-methyl-2-oxobutanoate + H2O</text>
        <dbReference type="Rhea" id="RHEA:24809"/>
        <dbReference type="ChEBI" id="CHEBI:11851"/>
        <dbReference type="ChEBI" id="CHEBI:15377"/>
        <dbReference type="ChEBI" id="CHEBI:49072"/>
        <dbReference type="EC" id="4.2.1.9"/>
    </reaction>
    <physiologicalReaction direction="left-to-right" evidence="11">
        <dbReference type="Rhea" id="RHEA:24810"/>
    </physiologicalReaction>
</comment>
<keyword evidence="8 15" id="KW-0411">Iron-sulfur</keyword>
<evidence type="ECO:0000313" key="19">
    <source>
        <dbReference type="Proteomes" id="UP001320603"/>
    </source>
</evidence>
<dbReference type="InterPro" id="IPR020558">
    <property type="entry name" value="DiOHA_6PGluconate_deHydtase_CS"/>
</dbReference>
<dbReference type="PANTHER" id="PTHR43661">
    <property type="entry name" value="D-XYLONATE DEHYDRATASE"/>
    <property type="match status" value="1"/>
</dbReference>
<comment type="caution">
    <text evidence="15">Lacks conserved residue(s) required for the propagation of feature annotation.</text>
</comment>
<evidence type="ECO:0000256" key="14">
    <source>
        <dbReference type="ARBA" id="ARBA00029490"/>
    </source>
</evidence>
<keyword evidence="9 15" id="KW-0456">Lyase</keyword>
<evidence type="ECO:0000256" key="5">
    <source>
        <dbReference type="ARBA" id="ARBA00022723"/>
    </source>
</evidence>
<evidence type="ECO:0000256" key="13">
    <source>
        <dbReference type="ARBA" id="ARBA00029437"/>
    </source>
</evidence>
<keyword evidence="6 15" id="KW-0460">Magnesium</keyword>